<evidence type="ECO:0000313" key="2">
    <source>
        <dbReference type="EMBL" id="KKM81674.1"/>
    </source>
</evidence>
<accession>A0A0F9KHQ7</accession>
<organism evidence="2">
    <name type="scientific">marine sediment metagenome</name>
    <dbReference type="NCBI Taxonomy" id="412755"/>
    <lineage>
        <taxon>unclassified sequences</taxon>
        <taxon>metagenomes</taxon>
        <taxon>ecological metagenomes</taxon>
    </lineage>
</organism>
<evidence type="ECO:0008006" key="3">
    <source>
        <dbReference type="Google" id="ProtNLM"/>
    </source>
</evidence>
<proteinExistence type="predicted"/>
<name>A0A0F9KHQ7_9ZZZZ</name>
<gene>
    <name evidence="2" type="ORF">LCGC14_1327450</name>
</gene>
<dbReference type="PANTHER" id="PTHR47271:SF2">
    <property type="entry name" value="ARGININE DEIMINASE"/>
    <property type="match status" value="1"/>
</dbReference>
<evidence type="ECO:0000256" key="1">
    <source>
        <dbReference type="ARBA" id="ARBA00022801"/>
    </source>
</evidence>
<comment type="caution">
    <text evidence="2">The sequence shown here is derived from an EMBL/GenBank/DDBJ whole genome shotgun (WGS) entry which is preliminary data.</text>
</comment>
<dbReference type="GO" id="GO:0019546">
    <property type="term" value="P:L-arginine deiminase pathway"/>
    <property type="evidence" value="ECO:0007669"/>
    <property type="project" value="TreeGrafter"/>
</dbReference>
<sequence length="434" mass="49803">MNARIRAEWNSLKKVVIHRPGMEMFFGLMSPYSSLYERAFSRSGARREHEILETILKTEFGVDVIRLKQAILHTASRVPIVKRELINLARETMEYTGDAGAIAKAKEEFEENIKYLDLAHFFNILIINPSLNFVVQKGTRNVQLNITKRQPLANLYFMRDQQFVTDSGIVLCRLAKPARRRETIVTKFFWEQVMGLSLLHEIDEPGTIEGGEFIPMGKFALIGQGDRTNRDAIEQLLKLEFEFSELAVVHQPMHPLIPSDKPDPMINMHLDTYFNVASSRVVVGCEMLIKNARVEIFHNEGMGTFKKDPNETNLYDYIKSKGFEIINITTLEQMSYASNFLCIKDGNILAVESERNVKNVIDNVKRIARDDPKRYEKLLDHIQADYEFLKNEGQFFPHKKDVYKMGLDVYPINIPNLTGGYGAAHCMTCALERG</sequence>
<dbReference type="Pfam" id="PF02274">
    <property type="entry name" value="ADI"/>
    <property type="match status" value="1"/>
</dbReference>
<dbReference type="EMBL" id="LAZR01007984">
    <property type="protein sequence ID" value="KKM81674.1"/>
    <property type="molecule type" value="Genomic_DNA"/>
</dbReference>
<dbReference type="PRINTS" id="PR01466">
    <property type="entry name" value="ARGDEIMINASE"/>
</dbReference>
<dbReference type="AlphaFoldDB" id="A0A0F9KHQ7"/>
<dbReference type="SUPFAM" id="SSF55909">
    <property type="entry name" value="Pentein"/>
    <property type="match status" value="1"/>
</dbReference>
<reference evidence="2" key="1">
    <citation type="journal article" date="2015" name="Nature">
        <title>Complex archaea that bridge the gap between prokaryotes and eukaryotes.</title>
        <authorList>
            <person name="Spang A."/>
            <person name="Saw J.H."/>
            <person name="Jorgensen S.L."/>
            <person name="Zaremba-Niedzwiedzka K."/>
            <person name="Martijn J."/>
            <person name="Lind A.E."/>
            <person name="van Eijk R."/>
            <person name="Schleper C."/>
            <person name="Guy L."/>
            <person name="Ettema T.J."/>
        </authorList>
    </citation>
    <scope>NUCLEOTIDE SEQUENCE</scope>
</reference>
<dbReference type="GO" id="GO:0016990">
    <property type="term" value="F:arginine deiminase activity"/>
    <property type="evidence" value="ECO:0007669"/>
    <property type="project" value="InterPro"/>
</dbReference>
<keyword evidence="1" id="KW-0378">Hydrolase</keyword>
<dbReference type="PANTHER" id="PTHR47271">
    <property type="entry name" value="ARGININE DEIMINASE"/>
    <property type="match status" value="1"/>
</dbReference>
<dbReference type="Gene3D" id="3.75.10.10">
    <property type="entry name" value="L-arginine/glycine Amidinotransferase, Chain A"/>
    <property type="match status" value="1"/>
</dbReference>
<protein>
    <recommendedName>
        <fullName evidence="3">Amidinotransferase</fullName>
    </recommendedName>
</protein>
<dbReference type="InterPro" id="IPR003876">
    <property type="entry name" value="Arg_deiminase"/>
</dbReference>